<evidence type="ECO:0000256" key="6">
    <source>
        <dbReference type="ARBA" id="ARBA00023242"/>
    </source>
</evidence>
<feature type="domain" description="C2H2-type" evidence="9">
    <location>
        <begin position="64"/>
        <end position="91"/>
    </location>
</feature>
<accession>A0A420I3G7</accession>
<dbReference type="FunFam" id="3.30.160.60:FF:000576">
    <property type="entry name" value="C2H2 transcription factor (AmdX)"/>
    <property type="match status" value="1"/>
</dbReference>
<dbReference type="Gene3D" id="3.30.160.60">
    <property type="entry name" value="Classic Zinc Finger"/>
    <property type="match status" value="2"/>
</dbReference>
<dbReference type="GO" id="GO:0000978">
    <property type="term" value="F:RNA polymerase II cis-regulatory region sequence-specific DNA binding"/>
    <property type="evidence" value="ECO:0007669"/>
    <property type="project" value="InterPro"/>
</dbReference>
<dbReference type="GO" id="GO:0008270">
    <property type="term" value="F:zinc ion binding"/>
    <property type="evidence" value="ECO:0007669"/>
    <property type="project" value="UniProtKB-KW"/>
</dbReference>
<dbReference type="GO" id="GO:0005634">
    <property type="term" value="C:nucleus"/>
    <property type="evidence" value="ECO:0007669"/>
    <property type="project" value="UniProtKB-SubCell"/>
</dbReference>
<feature type="compositionally biased region" description="Low complexity" evidence="8">
    <location>
        <begin position="38"/>
        <end position="54"/>
    </location>
</feature>
<organism evidence="10 11">
    <name type="scientific">Golovinomyces cichoracearum</name>
    <dbReference type="NCBI Taxonomy" id="62708"/>
    <lineage>
        <taxon>Eukaryota</taxon>
        <taxon>Fungi</taxon>
        <taxon>Dikarya</taxon>
        <taxon>Ascomycota</taxon>
        <taxon>Pezizomycotina</taxon>
        <taxon>Leotiomycetes</taxon>
        <taxon>Erysiphales</taxon>
        <taxon>Erysiphaceae</taxon>
        <taxon>Golovinomyces</taxon>
    </lineage>
</organism>
<dbReference type="STRING" id="62708.A0A420I3G7"/>
<dbReference type="AlphaFoldDB" id="A0A420I3G7"/>
<dbReference type="InterPro" id="IPR013087">
    <property type="entry name" value="Znf_C2H2_type"/>
</dbReference>
<keyword evidence="6" id="KW-0539">Nucleus</keyword>
<dbReference type="FunFam" id="3.30.160.60:FF:000446">
    <property type="entry name" value="Zinc finger protein"/>
    <property type="match status" value="1"/>
</dbReference>
<evidence type="ECO:0000313" key="11">
    <source>
        <dbReference type="Proteomes" id="UP000283383"/>
    </source>
</evidence>
<evidence type="ECO:0000256" key="2">
    <source>
        <dbReference type="ARBA" id="ARBA00022723"/>
    </source>
</evidence>
<dbReference type="SUPFAM" id="SSF57667">
    <property type="entry name" value="beta-beta-alpha zinc fingers"/>
    <property type="match status" value="1"/>
</dbReference>
<keyword evidence="2" id="KW-0479">Metal-binding</keyword>
<gene>
    <name evidence="10" type="ORF">GcM3_133001</name>
</gene>
<sequence>MLKESSLQVTSAAVSSPKSTRSTGGIMSGIKDAGPASTKTPNSNKNIIINSNTPQSKTDKPRPHVCGTCQRCFARLEHLKRHERSHTKEKPFECPECARCFARRDLLLRHQQKLHMTTTPSTRPRNRRESATSTTPAGAGPGRVRKNSLANGHGTASVRPRANTISHMEGANLQLMTVANTSVANQQGISRTHNRHASLAGLPIQHEYHQIGEISSNLGQRSGGNVLPKIETHNFNRANFGSGLRTAPLMGGFNYDFDCDGFLVGPTSTINPNALHYSDVPHSMIYDTTSPYQQTISSGDMGTQPLDENLDWMNGFDHQLSFQDPTDNVIDRSSPSAISTASQSGISEIMIDGSNNPDSNSLAMWPQSMLNPQMMMSNPYSLDISNSGFQDIINHGPLSPHNAVRENRNYCNLDSK</sequence>
<reference evidence="10 11" key="1">
    <citation type="journal article" date="2018" name="BMC Genomics">
        <title>Comparative genome analyses reveal sequence features reflecting distinct modes of host-adaptation between dicot and monocot powdery mildew.</title>
        <authorList>
            <person name="Wu Y."/>
            <person name="Ma X."/>
            <person name="Pan Z."/>
            <person name="Kale S.D."/>
            <person name="Song Y."/>
            <person name="King H."/>
            <person name="Zhang Q."/>
            <person name="Presley C."/>
            <person name="Deng X."/>
            <person name="Wei C.I."/>
            <person name="Xiao S."/>
        </authorList>
    </citation>
    <scope>NUCLEOTIDE SEQUENCE [LARGE SCALE GENOMIC DNA]</scope>
    <source>
        <strain evidence="10">UMSG3</strain>
    </source>
</reference>
<proteinExistence type="predicted"/>
<evidence type="ECO:0000256" key="1">
    <source>
        <dbReference type="ARBA" id="ARBA00004123"/>
    </source>
</evidence>
<evidence type="ECO:0000259" key="9">
    <source>
        <dbReference type="PROSITE" id="PS50157"/>
    </source>
</evidence>
<keyword evidence="5" id="KW-0862">Zinc</keyword>
<keyword evidence="3" id="KW-0677">Repeat</keyword>
<feature type="region of interest" description="Disordered" evidence="8">
    <location>
        <begin position="1"/>
        <end position="64"/>
    </location>
</feature>
<comment type="caution">
    <text evidence="10">The sequence shown here is derived from an EMBL/GenBank/DDBJ whole genome shotgun (WGS) entry which is preliminary data.</text>
</comment>
<dbReference type="GO" id="GO:0000785">
    <property type="term" value="C:chromatin"/>
    <property type="evidence" value="ECO:0007669"/>
    <property type="project" value="TreeGrafter"/>
</dbReference>
<evidence type="ECO:0000313" key="10">
    <source>
        <dbReference type="EMBL" id="RKF64240.1"/>
    </source>
</evidence>
<dbReference type="Proteomes" id="UP000283383">
    <property type="component" value="Unassembled WGS sequence"/>
</dbReference>
<dbReference type="Pfam" id="PF00096">
    <property type="entry name" value="zf-C2H2"/>
    <property type="match status" value="2"/>
</dbReference>
<dbReference type="PANTHER" id="PTHR40626">
    <property type="entry name" value="MIP31509P"/>
    <property type="match status" value="1"/>
</dbReference>
<dbReference type="PANTHER" id="PTHR40626:SF13">
    <property type="entry name" value="RESPIRATION FACTOR 2-RELATED"/>
    <property type="match status" value="1"/>
</dbReference>
<evidence type="ECO:0000256" key="7">
    <source>
        <dbReference type="PROSITE-ProRule" id="PRU00042"/>
    </source>
</evidence>
<dbReference type="EMBL" id="MCBQ01013379">
    <property type="protein sequence ID" value="RKF64240.1"/>
    <property type="molecule type" value="Genomic_DNA"/>
</dbReference>
<dbReference type="PROSITE" id="PS00028">
    <property type="entry name" value="ZINC_FINGER_C2H2_1"/>
    <property type="match status" value="2"/>
</dbReference>
<comment type="subcellular location">
    <subcellularLocation>
        <location evidence="1">Nucleus</location>
    </subcellularLocation>
</comment>
<protein>
    <recommendedName>
        <fullName evidence="9">C2H2-type domain-containing protein</fullName>
    </recommendedName>
</protein>
<evidence type="ECO:0000256" key="5">
    <source>
        <dbReference type="ARBA" id="ARBA00022833"/>
    </source>
</evidence>
<name>A0A420I3G7_9PEZI</name>
<dbReference type="SMART" id="SM00355">
    <property type="entry name" value="ZnF_C2H2"/>
    <property type="match status" value="2"/>
</dbReference>
<feature type="domain" description="C2H2-type" evidence="9">
    <location>
        <begin position="92"/>
        <end position="120"/>
    </location>
</feature>
<feature type="region of interest" description="Disordered" evidence="8">
    <location>
        <begin position="111"/>
        <end position="162"/>
    </location>
</feature>
<keyword evidence="11" id="KW-1185">Reference proteome</keyword>
<keyword evidence="4 7" id="KW-0863">Zinc-finger</keyword>
<dbReference type="GO" id="GO:0000981">
    <property type="term" value="F:DNA-binding transcription factor activity, RNA polymerase II-specific"/>
    <property type="evidence" value="ECO:0007669"/>
    <property type="project" value="InterPro"/>
</dbReference>
<dbReference type="InterPro" id="IPR036236">
    <property type="entry name" value="Znf_C2H2_sf"/>
</dbReference>
<evidence type="ECO:0000256" key="8">
    <source>
        <dbReference type="SAM" id="MobiDB-lite"/>
    </source>
</evidence>
<evidence type="ECO:0000256" key="4">
    <source>
        <dbReference type="ARBA" id="ARBA00022771"/>
    </source>
</evidence>
<dbReference type="PROSITE" id="PS50157">
    <property type="entry name" value="ZINC_FINGER_C2H2_2"/>
    <property type="match status" value="2"/>
</dbReference>
<evidence type="ECO:0000256" key="3">
    <source>
        <dbReference type="ARBA" id="ARBA00022737"/>
    </source>
</evidence>
<feature type="compositionally biased region" description="Polar residues" evidence="8">
    <location>
        <begin position="1"/>
        <end position="25"/>
    </location>
</feature>
<dbReference type="InterPro" id="IPR051059">
    <property type="entry name" value="VerF-like"/>
</dbReference>